<dbReference type="SMART" id="SM00829">
    <property type="entry name" value="PKS_ER"/>
    <property type="match status" value="1"/>
</dbReference>
<dbReference type="EMBL" id="JBHSFK010000004">
    <property type="protein sequence ID" value="MFC4499635.1"/>
    <property type="molecule type" value="Genomic_DNA"/>
</dbReference>
<dbReference type="EC" id="1.1.1.306" evidence="8"/>
<protein>
    <submittedName>
        <fullName evidence="8">S-(Hydroxymethyl)mycothiol dehydrogenase</fullName>
        <ecNumber evidence="8">1.1.1.306</ecNumber>
    </submittedName>
</protein>
<keyword evidence="3 6" id="KW-0479">Metal-binding</keyword>
<dbReference type="RefSeq" id="WP_385876514.1">
    <property type="nucleotide sequence ID" value="NZ_JBHSFK010000004.1"/>
</dbReference>
<dbReference type="PANTHER" id="PTHR43350">
    <property type="entry name" value="NAD-DEPENDENT ALCOHOL DEHYDROGENASE"/>
    <property type="match status" value="1"/>
</dbReference>
<dbReference type="Gene3D" id="3.90.180.10">
    <property type="entry name" value="Medium-chain alcohol dehydrogenases, catalytic domain"/>
    <property type="match status" value="1"/>
</dbReference>
<evidence type="ECO:0000313" key="8">
    <source>
        <dbReference type="EMBL" id="MFC4499635.1"/>
    </source>
</evidence>
<evidence type="ECO:0000256" key="2">
    <source>
        <dbReference type="ARBA" id="ARBA00008072"/>
    </source>
</evidence>
<comment type="cofactor">
    <cofactor evidence="1 6">
        <name>Zn(2+)</name>
        <dbReference type="ChEBI" id="CHEBI:29105"/>
    </cofactor>
</comment>
<feature type="domain" description="Enoyl reductase (ER)" evidence="7">
    <location>
        <begin position="14"/>
        <end position="359"/>
    </location>
</feature>
<name>A0ABV9AKK6_9ACTN</name>
<dbReference type="InterPro" id="IPR036291">
    <property type="entry name" value="NAD(P)-bd_dom_sf"/>
</dbReference>
<dbReference type="SUPFAM" id="SSF50129">
    <property type="entry name" value="GroES-like"/>
    <property type="match status" value="2"/>
</dbReference>
<dbReference type="Pfam" id="PF08240">
    <property type="entry name" value="ADH_N"/>
    <property type="match status" value="1"/>
</dbReference>
<dbReference type="InterPro" id="IPR002328">
    <property type="entry name" value="ADH_Zn_CS"/>
</dbReference>
<dbReference type="InterPro" id="IPR017816">
    <property type="entry name" value="MycoS_dep_FDH"/>
</dbReference>
<evidence type="ECO:0000256" key="3">
    <source>
        <dbReference type="ARBA" id="ARBA00022723"/>
    </source>
</evidence>
<sequence length="361" mass="37834">MAHQVRAVVARAKGAPVSLETIVVPDPGPGEALVKVEACGVCHTDLHYREGGINDEFPFLLGHEAAGVVESVGEGVTDVAPGDFVILNWRAVCGQCRACLRGRPWYCFDTHNARQKMTLLDGTELSPALGIGAFAEKTLVAAGQCTKVDRAAPAAAAGLLGCGVMAGIGAAINTGNVGRGDSVAVIGCGGVGDAAVVGSQLAGAARIIAVDVDDRKLETARKLGATHTVNSRETDAVEAIRELTGGFGADVVIEAVGRPETYQQAFYARDLAGTVVLVGVPTPEMKLELPLLDVFGRGGALKSSWYGDCLPSRDFPMLIDLYLRGRLDLDAFVTETIALDEVEKAFERMHQGDVLRSVVLL</sequence>
<evidence type="ECO:0000313" key="9">
    <source>
        <dbReference type="Proteomes" id="UP001595839"/>
    </source>
</evidence>
<gene>
    <name evidence="8" type="ORF">ACFPIH_08845</name>
</gene>
<dbReference type="InterPro" id="IPR013154">
    <property type="entry name" value="ADH-like_N"/>
</dbReference>
<keyword evidence="5 8" id="KW-0560">Oxidoreductase</keyword>
<proteinExistence type="inferred from homology"/>
<dbReference type="InterPro" id="IPR011032">
    <property type="entry name" value="GroES-like_sf"/>
</dbReference>
<dbReference type="InterPro" id="IPR020843">
    <property type="entry name" value="ER"/>
</dbReference>
<keyword evidence="4 6" id="KW-0862">Zinc</keyword>
<evidence type="ECO:0000256" key="5">
    <source>
        <dbReference type="ARBA" id="ARBA00023002"/>
    </source>
</evidence>
<dbReference type="Proteomes" id="UP001595839">
    <property type="component" value="Unassembled WGS sequence"/>
</dbReference>
<evidence type="ECO:0000259" key="7">
    <source>
        <dbReference type="SMART" id="SM00829"/>
    </source>
</evidence>
<dbReference type="GO" id="GO:0050607">
    <property type="term" value="F:mycothiol-dependent formaldehyde dehydrogenase activity"/>
    <property type="evidence" value="ECO:0007669"/>
    <property type="project" value="UniProtKB-EC"/>
</dbReference>
<evidence type="ECO:0000256" key="6">
    <source>
        <dbReference type="RuleBase" id="RU361277"/>
    </source>
</evidence>
<evidence type="ECO:0000256" key="4">
    <source>
        <dbReference type="ARBA" id="ARBA00022833"/>
    </source>
</evidence>
<dbReference type="InterPro" id="IPR013149">
    <property type="entry name" value="ADH-like_C"/>
</dbReference>
<evidence type="ECO:0000256" key="1">
    <source>
        <dbReference type="ARBA" id="ARBA00001947"/>
    </source>
</evidence>
<dbReference type="Gene3D" id="3.40.50.720">
    <property type="entry name" value="NAD(P)-binding Rossmann-like Domain"/>
    <property type="match status" value="1"/>
</dbReference>
<dbReference type="SUPFAM" id="SSF51735">
    <property type="entry name" value="NAD(P)-binding Rossmann-fold domains"/>
    <property type="match status" value="1"/>
</dbReference>
<comment type="caution">
    <text evidence="8">The sequence shown here is derived from an EMBL/GenBank/DDBJ whole genome shotgun (WGS) entry which is preliminary data.</text>
</comment>
<organism evidence="8 9">
    <name type="scientific">Streptomyces vulcanius</name>
    <dbReference type="NCBI Taxonomy" id="1441876"/>
    <lineage>
        <taxon>Bacteria</taxon>
        <taxon>Bacillati</taxon>
        <taxon>Actinomycetota</taxon>
        <taxon>Actinomycetes</taxon>
        <taxon>Kitasatosporales</taxon>
        <taxon>Streptomycetaceae</taxon>
        <taxon>Streptomyces</taxon>
    </lineage>
</organism>
<accession>A0ABV9AKK6</accession>
<dbReference type="PROSITE" id="PS00059">
    <property type="entry name" value="ADH_ZINC"/>
    <property type="match status" value="1"/>
</dbReference>
<dbReference type="PANTHER" id="PTHR43350:SF21">
    <property type="entry name" value="S-NITROSOMYCOTHIOL REDUCTASE MSCR"/>
    <property type="match status" value="1"/>
</dbReference>
<dbReference type="Pfam" id="PF00107">
    <property type="entry name" value="ADH_zinc_N"/>
    <property type="match status" value="1"/>
</dbReference>
<dbReference type="NCBIfam" id="TIGR03451">
    <property type="entry name" value="mycoS_dep_FDH"/>
    <property type="match status" value="1"/>
</dbReference>
<comment type="similarity">
    <text evidence="2 6">Belongs to the zinc-containing alcohol dehydrogenase family.</text>
</comment>
<keyword evidence="9" id="KW-1185">Reference proteome</keyword>
<dbReference type="CDD" id="cd08279">
    <property type="entry name" value="Zn_ADH_class_III"/>
    <property type="match status" value="1"/>
</dbReference>
<reference evidence="9" key="1">
    <citation type="journal article" date="2019" name="Int. J. Syst. Evol. Microbiol.">
        <title>The Global Catalogue of Microorganisms (GCM) 10K type strain sequencing project: providing services to taxonomists for standard genome sequencing and annotation.</title>
        <authorList>
            <consortium name="The Broad Institute Genomics Platform"/>
            <consortium name="The Broad Institute Genome Sequencing Center for Infectious Disease"/>
            <person name="Wu L."/>
            <person name="Ma J."/>
        </authorList>
    </citation>
    <scope>NUCLEOTIDE SEQUENCE [LARGE SCALE GENOMIC DNA]</scope>
    <source>
        <strain evidence="9">CGMCC 4.7177</strain>
    </source>
</reference>